<dbReference type="Gene3D" id="3.30.559.70">
    <property type="entry name" value="Choline/Carnitine o-acyltransferase, domain 2"/>
    <property type="match status" value="1"/>
</dbReference>
<dbReference type="PANTHER" id="PTHR22589">
    <property type="entry name" value="CARNITINE O-ACYLTRANSFERASE"/>
    <property type="match status" value="1"/>
</dbReference>
<dbReference type="AlphaFoldDB" id="U4UWH7"/>
<feature type="domain" description="Choline/carnitine acyltransferase" evidence="10">
    <location>
        <begin position="56"/>
        <end position="476"/>
    </location>
</feature>
<name>U4UWH7_DENPD</name>
<dbReference type="Gene3D" id="3.30.559.10">
    <property type="entry name" value="Chloramphenicol acetyltransferase-like domain"/>
    <property type="match status" value="1"/>
</dbReference>
<evidence type="ECO:0000313" key="12">
    <source>
        <dbReference type="Proteomes" id="UP000030742"/>
    </source>
</evidence>
<dbReference type="GO" id="GO:0006635">
    <property type="term" value="P:fatty acid beta-oxidation"/>
    <property type="evidence" value="ECO:0007669"/>
    <property type="project" value="UniProtKB-UniPathway"/>
</dbReference>
<dbReference type="FunFam" id="1.10.275.20:FF:000001">
    <property type="entry name" value="carnitine O-palmitoyltransferase 2, mitochondrial"/>
    <property type="match status" value="1"/>
</dbReference>
<keyword evidence="4" id="KW-0808">Transferase</keyword>
<dbReference type="Gene3D" id="1.10.275.20">
    <property type="entry name" value="Choline/Carnitine o-acyltransferase"/>
    <property type="match status" value="1"/>
</dbReference>
<dbReference type="OrthoDB" id="240216at2759"/>
<evidence type="ECO:0000256" key="2">
    <source>
        <dbReference type="ARBA" id="ARBA00005232"/>
    </source>
</evidence>
<evidence type="ECO:0000256" key="3">
    <source>
        <dbReference type="ARBA" id="ARBA00022448"/>
    </source>
</evidence>
<reference evidence="11 12" key="1">
    <citation type="journal article" date="2013" name="Genome Biol.">
        <title>Draft genome of the mountain pine beetle, Dendroctonus ponderosae Hopkins, a major forest pest.</title>
        <authorList>
            <person name="Keeling C.I."/>
            <person name="Yuen M.M."/>
            <person name="Liao N.Y."/>
            <person name="Docking T.R."/>
            <person name="Chan S.K."/>
            <person name="Taylor G.A."/>
            <person name="Palmquist D.L."/>
            <person name="Jackman S.D."/>
            <person name="Nguyen A."/>
            <person name="Li M."/>
            <person name="Henderson H."/>
            <person name="Janes J.K."/>
            <person name="Zhao Y."/>
            <person name="Pandoh P."/>
            <person name="Moore R."/>
            <person name="Sperling F.A."/>
            <person name="Huber D.P."/>
            <person name="Birol I."/>
            <person name="Jones S.J."/>
            <person name="Bohlmann J."/>
        </authorList>
    </citation>
    <scope>NUCLEOTIDE SEQUENCE</scope>
</reference>
<dbReference type="InterPro" id="IPR023213">
    <property type="entry name" value="CAT-like_dom_sf"/>
</dbReference>
<evidence type="ECO:0000256" key="6">
    <source>
        <dbReference type="ARBA" id="ARBA00023098"/>
    </source>
</evidence>
<keyword evidence="7" id="KW-0012">Acyltransferase</keyword>
<dbReference type="InterPro" id="IPR039551">
    <property type="entry name" value="Cho/carn_acyl_trans"/>
</dbReference>
<comment type="catalytic activity">
    <reaction evidence="8">
        <text>4,8-dimethylnonanoyl-CoA + (R)-carnitine = O-4,8-dimethylnonanoyl-(R)-carnitine + CoA</text>
        <dbReference type="Rhea" id="RHEA:44860"/>
        <dbReference type="ChEBI" id="CHEBI:16347"/>
        <dbReference type="ChEBI" id="CHEBI:57287"/>
        <dbReference type="ChEBI" id="CHEBI:77061"/>
        <dbReference type="ChEBI" id="CHEBI:84654"/>
    </reaction>
</comment>
<proteinExistence type="inferred from homology"/>
<evidence type="ECO:0000259" key="10">
    <source>
        <dbReference type="Pfam" id="PF00755"/>
    </source>
</evidence>
<accession>U4UWH7</accession>
<keyword evidence="5" id="KW-0276">Fatty acid metabolism</keyword>
<dbReference type="InterPro" id="IPR000542">
    <property type="entry name" value="Carn_acyl_trans"/>
</dbReference>
<dbReference type="UniPathway" id="UPA00659"/>
<dbReference type="Proteomes" id="UP000030742">
    <property type="component" value="Unassembled WGS sequence"/>
</dbReference>
<feature type="active site" description="Proton acceptor" evidence="9">
    <location>
        <position position="377"/>
    </location>
</feature>
<dbReference type="SUPFAM" id="SSF52777">
    <property type="entry name" value="CoA-dependent acyltransferases"/>
    <property type="match status" value="2"/>
</dbReference>
<evidence type="ECO:0000256" key="7">
    <source>
        <dbReference type="ARBA" id="ARBA00023315"/>
    </source>
</evidence>
<dbReference type="Gene3D" id="1.20.1280.180">
    <property type="match status" value="1"/>
</dbReference>
<dbReference type="InterPro" id="IPR042572">
    <property type="entry name" value="Carn_acyl_trans_N"/>
</dbReference>
<evidence type="ECO:0000256" key="5">
    <source>
        <dbReference type="ARBA" id="ARBA00022832"/>
    </source>
</evidence>
<comment type="similarity">
    <text evidence="2">Belongs to the carnitine/choline acetyltransferase family.</text>
</comment>
<dbReference type="GO" id="GO:0004095">
    <property type="term" value="F:carnitine O-palmitoyltransferase activity"/>
    <property type="evidence" value="ECO:0007669"/>
    <property type="project" value="TreeGrafter"/>
</dbReference>
<dbReference type="STRING" id="77166.U4UWH7"/>
<comment type="pathway">
    <text evidence="1">Lipid metabolism; fatty acid beta-oxidation.</text>
</comment>
<keyword evidence="6" id="KW-0443">Lipid metabolism</keyword>
<organism evidence="11 12">
    <name type="scientific">Dendroctonus ponderosae</name>
    <name type="common">Mountain pine beetle</name>
    <dbReference type="NCBI Taxonomy" id="77166"/>
    <lineage>
        <taxon>Eukaryota</taxon>
        <taxon>Metazoa</taxon>
        <taxon>Ecdysozoa</taxon>
        <taxon>Arthropoda</taxon>
        <taxon>Hexapoda</taxon>
        <taxon>Insecta</taxon>
        <taxon>Pterygota</taxon>
        <taxon>Neoptera</taxon>
        <taxon>Endopterygota</taxon>
        <taxon>Coleoptera</taxon>
        <taxon>Polyphaga</taxon>
        <taxon>Cucujiformia</taxon>
        <taxon>Curculionidae</taxon>
        <taxon>Scolytinae</taxon>
        <taxon>Dendroctonus</taxon>
    </lineage>
</organism>
<keyword evidence="3" id="KW-0813">Transport</keyword>
<evidence type="ECO:0000256" key="4">
    <source>
        <dbReference type="ARBA" id="ARBA00022679"/>
    </source>
</evidence>
<evidence type="ECO:0000313" key="11">
    <source>
        <dbReference type="EMBL" id="ERL94620.1"/>
    </source>
</evidence>
<dbReference type="EMBL" id="KB632399">
    <property type="protein sequence ID" value="ERL94620.1"/>
    <property type="molecule type" value="Genomic_DNA"/>
</dbReference>
<feature type="domain" description="Choline/carnitine acyltransferase" evidence="10">
    <location>
        <begin position="521"/>
        <end position="693"/>
    </location>
</feature>
<evidence type="ECO:0000256" key="8">
    <source>
        <dbReference type="ARBA" id="ARBA00048999"/>
    </source>
</evidence>
<evidence type="ECO:0000256" key="9">
    <source>
        <dbReference type="PIRSR" id="PIRSR600542-1"/>
    </source>
</evidence>
<dbReference type="Pfam" id="PF00755">
    <property type="entry name" value="Carn_acyltransf"/>
    <property type="match status" value="2"/>
</dbReference>
<dbReference type="InterPro" id="IPR042231">
    <property type="entry name" value="Cho/carn_acyl_trans_2"/>
</dbReference>
<gene>
    <name evidence="11" type="ORF">D910_11897</name>
</gene>
<dbReference type="PANTHER" id="PTHR22589:SF16">
    <property type="entry name" value="CARNITINE O-PALMITOYLTRANSFERASE 2, MITOCHONDRIAL"/>
    <property type="match status" value="1"/>
</dbReference>
<protein>
    <recommendedName>
        <fullName evidence="10">Choline/carnitine acyltransferase domain-containing protein</fullName>
    </recommendedName>
</protein>
<sequence length="706" mass="80798">MNFIRASIEISSAFSPVSKWKIPGKYLSTFQYPIDYEFIQRSPIPTMHFQYSLPHLPIPKLDLTCERYLAAQRPLLIDEAYRKAESTVNHFKTGTGKQLQTILKKTDRENRDSSYISDLWFDQSLRDRKPLPINYNPMLVMQNDWRHEYNNQLIRSTNLIISSVRFYKSLKFNLLEPEVYHLNPMRSNSDSFINICSSLPESLSWHGAYLFKAYPLDMSQYPSLFNSTRVPETDRDRLIKNLPGNHITVQSKGHFYAFSVMDQYGDILKPEKILARLKFIMEDDIENNEFPVGILTTLERNQWATLRHELGDNGNETGLKLIDSALFNVCLDDVSLDGDVYATIRNFLHGDGKNRWFDKSFSIQVSKDGMAAVNFEHSWGDGVATLRYVQDIYKDSTEHPFVHPNTAPYDDNISNVIRLDFHLTDKLKCSIEEAKADYKHYCRALDIDYLIFDRVGKNICKKQAVSPDAVMQLGFQKFLPLSLKAAHKKNLGQEKKCKVRLGAVSLASKHIAYVKKNQYCALRIAYHKMTGKFVPTYESCSTAAFRHGRTELVRPCTTLSKAFTLAINCKSLYQPTISELKMMIGDCSRHHNQLTREAAMGQGFDRHLFALKNISDQSNLYCNMFQDPYYVHLNHTILCTSTLSSPAVYAGGFGPAERNGLGVAYIIRDDELGVLVTSYPSYQNGSDFISALREAFAELVNILDKD</sequence>
<dbReference type="GO" id="GO:0005739">
    <property type="term" value="C:mitochondrion"/>
    <property type="evidence" value="ECO:0007669"/>
    <property type="project" value="TreeGrafter"/>
</dbReference>
<evidence type="ECO:0000256" key="1">
    <source>
        <dbReference type="ARBA" id="ARBA00005005"/>
    </source>
</evidence>